<organism evidence="8">
    <name type="scientific">Mantoniella antarctica</name>
    <dbReference type="NCBI Taxonomy" id="81844"/>
    <lineage>
        <taxon>Eukaryota</taxon>
        <taxon>Viridiplantae</taxon>
        <taxon>Chlorophyta</taxon>
        <taxon>Mamiellophyceae</taxon>
        <taxon>Mamiellales</taxon>
        <taxon>Mamiellaceae</taxon>
        <taxon>Mantoniella</taxon>
    </lineage>
</organism>
<dbReference type="Pfam" id="PF01844">
    <property type="entry name" value="HNH"/>
    <property type="match status" value="1"/>
</dbReference>
<dbReference type="PANTHER" id="PTHR11042">
    <property type="entry name" value="EUKARYOTIC TRANSLATION INITIATION FACTOR 2-ALPHA KINASE EIF2-ALPHA KINASE -RELATED"/>
    <property type="match status" value="1"/>
</dbReference>
<evidence type="ECO:0000259" key="7">
    <source>
        <dbReference type="PROSITE" id="PS50011"/>
    </source>
</evidence>
<dbReference type="GO" id="GO:0008270">
    <property type="term" value="F:zinc ion binding"/>
    <property type="evidence" value="ECO:0007669"/>
    <property type="project" value="InterPro"/>
</dbReference>
<dbReference type="PROSITE" id="PS50011">
    <property type="entry name" value="PROTEIN_KINASE_DOM"/>
    <property type="match status" value="1"/>
</dbReference>
<evidence type="ECO:0000256" key="4">
    <source>
        <dbReference type="ARBA" id="ARBA00022840"/>
    </source>
</evidence>
<dbReference type="Gene3D" id="3.30.200.20">
    <property type="entry name" value="Phosphorylase Kinase, domain 1"/>
    <property type="match status" value="1"/>
</dbReference>
<protein>
    <recommendedName>
        <fullName evidence="7">Protein kinase domain-containing protein</fullName>
    </recommendedName>
</protein>
<dbReference type="GO" id="GO:0003676">
    <property type="term" value="F:nucleic acid binding"/>
    <property type="evidence" value="ECO:0007669"/>
    <property type="project" value="InterPro"/>
</dbReference>
<proteinExistence type="inferred from homology"/>
<dbReference type="InterPro" id="IPR002711">
    <property type="entry name" value="HNH"/>
</dbReference>
<name>A0A7S0SUE7_9CHLO</name>
<keyword evidence="4 6" id="KW-0067">ATP-binding</keyword>
<accession>A0A7S0SUE7</accession>
<feature type="binding site" evidence="6">
    <location>
        <position position="165"/>
    </location>
    <ligand>
        <name>ATP</name>
        <dbReference type="ChEBI" id="CHEBI:30616"/>
    </ligand>
</feature>
<dbReference type="SUPFAM" id="SSF56112">
    <property type="entry name" value="Protein kinase-like (PK-like)"/>
    <property type="match status" value="1"/>
</dbReference>
<dbReference type="SMART" id="SM00220">
    <property type="entry name" value="S_TKc"/>
    <property type="match status" value="1"/>
</dbReference>
<evidence type="ECO:0000256" key="6">
    <source>
        <dbReference type="PROSITE-ProRule" id="PRU10141"/>
    </source>
</evidence>
<feature type="domain" description="Protein kinase" evidence="7">
    <location>
        <begin position="132"/>
        <end position="412"/>
    </location>
</feature>
<dbReference type="GO" id="GO:0005524">
    <property type="term" value="F:ATP binding"/>
    <property type="evidence" value="ECO:0007669"/>
    <property type="project" value="UniProtKB-UniRule"/>
</dbReference>
<evidence type="ECO:0000256" key="3">
    <source>
        <dbReference type="ARBA" id="ARBA00022777"/>
    </source>
</evidence>
<dbReference type="PROSITE" id="PS00107">
    <property type="entry name" value="PROTEIN_KINASE_ATP"/>
    <property type="match status" value="1"/>
</dbReference>
<reference evidence="8" key="1">
    <citation type="submission" date="2021-01" db="EMBL/GenBank/DDBJ databases">
        <authorList>
            <person name="Corre E."/>
            <person name="Pelletier E."/>
            <person name="Niang G."/>
            <person name="Scheremetjew M."/>
            <person name="Finn R."/>
            <person name="Kale V."/>
            <person name="Holt S."/>
            <person name="Cochrane G."/>
            <person name="Meng A."/>
            <person name="Brown T."/>
            <person name="Cohen L."/>
        </authorList>
    </citation>
    <scope>NUCLEOTIDE SEQUENCE</scope>
    <source>
        <strain evidence="8">SL-175</strain>
    </source>
</reference>
<dbReference type="GO" id="GO:0005634">
    <property type="term" value="C:nucleus"/>
    <property type="evidence" value="ECO:0007669"/>
    <property type="project" value="TreeGrafter"/>
</dbReference>
<dbReference type="PROSITE" id="PS00108">
    <property type="entry name" value="PROTEIN_KINASE_ST"/>
    <property type="match status" value="1"/>
</dbReference>
<gene>
    <name evidence="8" type="ORF">MANT1106_LOCUS17623</name>
</gene>
<sequence length="503" mass="54958">MSGGSCYICKTALIKGGVGKQSWHVEHIIAFSKNPERHDVLGNMLAACALCNRRKLDKKLEDIVFCYASNLDTAAADAKHLNTEARLCLLHSLKIKREQYSANANALSESALDNLEKESLNFGQALAAREFELFDRTLGSGSFGKVHEGIWKPVDGSASKEVAVKLASTSRGEASAIAWVREQVALGAFEHPYIVRYYGFLRWQWSLTDPEKYGLVMERCLFDMSSTAVFRRGDLLQLIGQAADALAYMHNCGFLHRDIKPQNILVQGLENQPTMWEARLCDFGTAKHMLAEDAAQHTDKQGTAHYWAPGARSGKYCVGSDLYSLGKTMKHIQQMCEGLNGLFKTTSEAYKCWQDIANKSTFLPESGAGHPDKSFKYLCAGLSGLTARGISDQIGLRISGVKKSSANVHVLAGPVDGESAIFGTKSLKELVSALSVQDEKGKVDEHVWVVHTAKITGMPNPKGKSYHREEGRCGSSVKVLLSAAETHNHKPCKKCFPGAGAGV</sequence>
<dbReference type="InterPro" id="IPR008271">
    <property type="entry name" value="Ser/Thr_kinase_AS"/>
</dbReference>
<keyword evidence="1" id="KW-0808">Transferase</keyword>
<dbReference type="Gene3D" id="1.10.30.50">
    <property type="match status" value="1"/>
</dbReference>
<comment type="similarity">
    <text evidence="5">Belongs to the protein kinase superfamily. Ser/Thr protein kinase family. GCN2 subfamily.</text>
</comment>
<dbReference type="GO" id="GO:0004672">
    <property type="term" value="F:protein kinase activity"/>
    <property type="evidence" value="ECO:0007669"/>
    <property type="project" value="InterPro"/>
</dbReference>
<dbReference type="InterPro" id="IPR000719">
    <property type="entry name" value="Prot_kinase_dom"/>
</dbReference>
<dbReference type="AlphaFoldDB" id="A0A7S0SUE7"/>
<evidence type="ECO:0000256" key="1">
    <source>
        <dbReference type="ARBA" id="ARBA00022679"/>
    </source>
</evidence>
<keyword evidence="3" id="KW-0418">Kinase</keyword>
<dbReference type="InterPro" id="IPR017441">
    <property type="entry name" value="Protein_kinase_ATP_BS"/>
</dbReference>
<evidence type="ECO:0000256" key="2">
    <source>
        <dbReference type="ARBA" id="ARBA00022741"/>
    </source>
</evidence>
<dbReference type="GO" id="GO:0004519">
    <property type="term" value="F:endonuclease activity"/>
    <property type="evidence" value="ECO:0007669"/>
    <property type="project" value="InterPro"/>
</dbReference>
<dbReference type="Pfam" id="PF00069">
    <property type="entry name" value="Pkinase"/>
    <property type="match status" value="1"/>
</dbReference>
<dbReference type="Gene3D" id="1.10.510.10">
    <property type="entry name" value="Transferase(Phosphotransferase) domain 1"/>
    <property type="match status" value="1"/>
</dbReference>
<dbReference type="InterPro" id="IPR011009">
    <property type="entry name" value="Kinase-like_dom_sf"/>
</dbReference>
<evidence type="ECO:0000256" key="5">
    <source>
        <dbReference type="ARBA" id="ARBA00037982"/>
    </source>
</evidence>
<evidence type="ECO:0000313" key="8">
    <source>
        <dbReference type="EMBL" id="CAD8717119.1"/>
    </source>
</evidence>
<dbReference type="GO" id="GO:0005737">
    <property type="term" value="C:cytoplasm"/>
    <property type="evidence" value="ECO:0007669"/>
    <property type="project" value="TreeGrafter"/>
</dbReference>
<dbReference type="InterPro" id="IPR050339">
    <property type="entry name" value="CC_SR_Kinase"/>
</dbReference>
<dbReference type="EMBL" id="HBFC01029647">
    <property type="protein sequence ID" value="CAD8717119.1"/>
    <property type="molecule type" value="Transcribed_RNA"/>
</dbReference>
<keyword evidence="2 6" id="KW-0547">Nucleotide-binding</keyword>